<dbReference type="EMBL" id="JARBJD010000057">
    <property type="protein sequence ID" value="KAK2956327.1"/>
    <property type="molecule type" value="Genomic_DNA"/>
</dbReference>
<dbReference type="Proteomes" id="UP001281761">
    <property type="component" value="Unassembled WGS sequence"/>
</dbReference>
<accession>A0ABQ9XXV7</accession>
<sequence length="105" mass="11971">MDEEAERRRQAQPHVIVRRESERMDDGPRMEIPDNLNASQSIAEPMDGQALPSLSDIVALLDSASIPHELQLKPTTTPKKGCEELHTKQRHCFLMKKAVISDWIR</sequence>
<feature type="compositionally biased region" description="Basic and acidic residues" evidence="1">
    <location>
        <begin position="17"/>
        <end position="30"/>
    </location>
</feature>
<evidence type="ECO:0000313" key="3">
    <source>
        <dbReference type="Proteomes" id="UP001281761"/>
    </source>
</evidence>
<comment type="caution">
    <text evidence="2">The sequence shown here is derived from an EMBL/GenBank/DDBJ whole genome shotgun (WGS) entry which is preliminary data.</text>
</comment>
<gene>
    <name evidence="2" type="ORF">BLNAU_8694</name>
</gene>
<keyword evidence="3" id="KW-1185">Reference proteome</keyword>
<reference evidence="2 3" key="1">
    <citation type="journal article" date="2022" name="bioRxiv">
        <title>Genomics of Preaxostyla Flagellates Illuminates Evolutionary Transitions and the Path Towards Mitochondrial Loss.</title>
        <authorList>
            <person name="Novak L.V.F."/>
            <person name="Treitli S.C."/>
            <person name="Pyrih J."/>
            <person name="Halakuc P."/>
            <person name="Pipaliya S.V."/>
            <person name="Vacek V."/>
            <person name="Brzon O."/>
            <person name="Soukal P."/>
            <person name="Eme L."/>
            <person name="Dacks J.B."/>
            <person name="Karnkowska A."/>
            <person name="Elias M."/>
            <person name="Hampl V."/>
        </authorList>
    </citation>
    <scope>NUCLEOTIDE SEQUENCE [LARGE SCALE GENOMIC DNA]</scope>
    <source>
        <strain evidence="2">NAU3</strain>
        <tissue evidence="2">Gut</tissue>
    </source>
</reference>
<feature type="region of interest" description="Disordered" evidence="1">
    <location>
        <begin position="1"/>
        <end position="30"/>
    </location>
</feature>
<evidence type="ECO:0000256" key="1">
    <source>
        <dbReference type="SAM" id="MobiDB-lite"/>
    </source>
</evidence>
<organism evidence="2 3">
    <name type="scientific">Blattamonas nauphoetae</name>
    <dbReference type="NCBI Taxonomy" id="2049346"/>
    <lineage>
        <taxon>Eukaryota</taxon>
        <taxon>Metamonada</taxon>
        <taxon>Preaxostyla</taxon>
        <taxon>Oxymonadida</taxon>
        <taxon>Blattamonas</taxon>
    </lineage>
</organism>
<protein>
    <submittedName>
        <fullName evidence="2">Uncharacterized protein</fullName>
    </submittedName>
</protein>
<proteinExistence type="predicted"/>
<name>A0ABQ9XXV7_9EUKA</name>
<evidence type="ECO:0000313" key="2">
    <source>
        <dbReference type="EMBL" id="KAK2956327.1"/>
    </source>
</evidence>